<dbReference type="Proteomes" id="UP001056120">
    <property type="component" value="Linkage Group LG08"/>
</dbReference>
<gene>
    <name evidence="1" type="ORF">L1987_22735</name>
</gene>
<organism evidence="1 2">
    <name type="scientific">Smallanthus sonchifolius</name>
    <dbReference type="NCBI Taxonomy" id="185202"/>
    <lineage>
        <taxon>Eukaryota</taxon>
        <taxon>Viridiplantae</taxon>
        <taxon>Streptophyta</taxon>
        <taxon>Embryophyta</taxon>
        <taxon>Tracheophyta</taxon>
        <taxon>Spermatophyta</taxon>
        <taxon>Magnoliopsida</taxon>
        <taxon>eudicotyledons</taxon>
        <taxon>Gunneridae</taxon>
        <taxon>Pentapetalae</taxon>
        <taxon>asterids</taxon>
        <taxon>campanulids</taxon>
        <taxon>Asterales</taxon>
        <taxon>Asteraceae</taxon>
        <taxon>Asteroideae</taxon>
        <taxon>Heliantheae alliance</taxon>
        <taxon>Millerieae</taxon>
        <taxon>Smallanthus</taxon>
    </lineage>
</organism>
<name>A0ACB9IFN2_9ASTR</name>
<evidence type="ECO:0000313" key="2">
    <source>
        <dbReference type="Proteomes" id="UP001056120"/>
    </source>
</evidence>
<proteinExistence type="predicted"/>
<protein>
    <submittedName>
        <fullName evidence="1">Uncharacterized protein</fullName>
    </submittedName>
</protein>
<keyword evidence="2" id="KW-1185">Reference proteome</keyword>
<dbReference type="EMBL" id="CM042025">
    <property type="protein sequence ID" value="KAI3806820.1"/>
    <property type="molecule type" value="Genomic_DNA"/>
</dbReference>
<evidence type="ECO:0000313" key="1">
    <source>
        <dbReference type="EMBL" id="KAI3806820.1"/>
    </source>
</evidence>
<reference evidence="1 2" key="2">
    <citation type="journal article" date="2022" name="Mol. Ecol. Resour.">
        <title>The genomes of chicory, endive, great burdock and yacon provide insights into Asteraceae paleo-polyploidization history and plant inulin production.</title>
        <authorList>
            <person name="Fan W."/>
            <person name="Wang S."/>
            <person name="Wang H."/>
            <person name="Wang A."/>
            <person name="Jiang F."/>
            <person name="Liu H."/>
            <person name="Zhao H."/>
            <person name="Xu D."/>
            <person name="Zhang Y."/>
        </authorList>
    </citation>
    <scope>NUCLEOTIDE SEQUENCE [LARGE SCALE GENOMIC DNA]</scope>
    <source>
        <strain evidence="2">cv. Yunnan</strain>
        <tissue evidence="1">Leaves</tissue>
    </source>
</reference>
<comment type="caution">
    <text evidence="1">The sequence shown here is derived from an EMBL/GenBank/DDBJ whole genome shotgun (WGS) entry which is preliminary data.</text>
</comment>
<accession>A0ACB9IFN2</accession>
<sequence length="153" mass="17153">MAVEEEEFFVPQKCWDVEQRIHEKETGPDQRNDEDGPNGLNGSQTEPHMDLESDSIRETKDHEPDGPKKSQTEPQTALEPGATTEMEEAESPTDQGHTFSQNPTAQERSSNPEMDACPTIKNVLLLDSEGKCVAVKYYTDEWPTNSAKLAFEL</sequence>
<reference evidence="2" key="1">
    <citation type="journal article" date="2022" name="Mol. Ecol. Resour.">
        <title>The genomes of chicory, endive, great burdock and yacon provide insights into Asteraceae palaeo-polyploidization history and plant inulin production.</title>
        <authorList>
            <person name="Fan W."/>
            <person name="Wang S."/>
            <person name="Wang H."/>
            <person name="Wang A."/>
            <person name="Jiang F."/>
            <person name="Liu H."/>
            <person name="Zhao H."/>
            <person name="Xu D."/>
            <person name="Zhang Y."/>
        </authorList>
    </citation>
    <scope>NUCLEOTIDE SEQUENCE [LARGE SCALE GENOMIC DNA]</scope>
    <source>
        <strain evidence="2">cv. Yunnan</strain>
    </source>
</reference>